<dbReference type="CDD" id="cd00761">
    <property type="entry name" value="Glyco_tranf_GTA_type"/>
    <property type="match status" value="1"/>
</dbReference>
<dbReference type="AlphaFoldDB" id="A0A285EJ59"/>
<evidence type="ECO:0000313" key="2">
    <source>
        <dbReference type="EMBL" id="SNX98214.1"/>
    </source>
</evidence>
<evidence type="ECO:0000313" key="3">
    <source>
        <dbReference type="Proteomes" id="UP000219514"/>
    </source>
</evidence>
<sequence>MTLSYDVLIPAYQAEDSIAAAVASALAQRPRPERVLVYSDGSTDRTVERARAAGAEVVDATENRGVGHARQTLLERSGAPWLLVLDSDDRLLPGAGRLFEEAVEEHPDAWVLGFGEVPDTSAVPRAATGLEPAVPVDLRSLWKRNPFVSSSTLIRREPGVRVGGFPAVRRLVDYAFWLVLAAEPGARDRLWNRTCPVTVRAVHGGTITGNVVGAVMAERELLVQHADAALAGLAGPVRGALTRARLGELWWRGLSRHVDYGRPASSYLSPGDVVPGVVLPAVLRVLALGSVQRGLRAAARAARWARSGPHLDTQAWRRRTVRAPAGAPEG</sequence>
<dbReference type="OrthoDB" id="9801456at2"/>
<name>A0A285EJ59_9ACTN</name>
<dbReference type="InterPro" id="IPR001173">
    <property type="entry name" value="Glyco_trans_2-like"/>
</dbReference>
<feature type="domain" description="Glycosyltransferase 2-like" evidence="1">
    <location>
        <begin position="7"/>
        <end position="114"/>
    </location>
</feature>
<dbReference type="PANTHER" id="PTHR43685">
    <property type="entry name" value="GLYCOSYLTRANSFERASE"/>
    <property type="match status" value="1"/>
</dbReference>
<dbReference type="GO" id="GO:0016740">
    <property type="term" value="F:transferase activity"/>
    <property type="evidence" value="ECO:0007669"/>
    <property type="project" value="UniProtKB-KW"/>
</dbReference>
<dbReference type="Proteomes" id="UP000219514">
    <property type="component" value="Unassembled WGS sequence"/>
</dbReference>
<keyword evidence="3" id="KW-1185">Reference proteome</keyword>
<proteinExistence type="predicted"/>
<accession>A0A285EJ59</accession>
<gene>
    <name evidence="2" type="ORF">SAMN06893097_109295</name>
</gene>
<evidence type="ECO:0000259" key="1">
    <source>
        <dbReference type="Pfam" id="PF00535"/>
    </source>
</evidence>
<keyword evidence="2" id="KW-0808">Transferase</keyword>
<dbReference type="PANTHER" id="PTHR43685:SF14">
    <property type="entry name" value="GLYCOSYLTRANSFERASE 2-LIKE DOMAIN-CONTAINING PROTEIN"/>
    <property type="match status" value="1"/>
</dbReference>
<dbReference type="RefSeq" id="WP_097208128.1">
    <property type="nucleotide sequence ID" value="NZ_JACHXB010000001.1"/>
</dbReference>
<dbReference type="InterPro" id="IPR050834">
    <property type="entry name" value="Glycosyltransf_2"/>
</dbReference>
<reference evidence="2 3" key="1">
    <citation type="submission" date="2017-09" db="EMBL/GenBank/DDBJ databases">
        <authorList>
            <person name="Ehlers B."/>
            <person name="Leendertz F.H."/>
        </authorList>
    </citation>
    <scope>NUCLEOTIDE SEQUENCE [LARGE SCALE GENOMIC DNA]</scope>
    <source>
        <strain evidence="2 3">DSM 46844</strain>
    </source>
</reference>
<organism evidence="2 3">
    <name type="scientific">Geodermatophilus sabuli</name>
    <dbReference type="NCBI Taxonomy" id="1564158"/>
    <lineage>
        <taxon>Bacteria</taxon>
        <taxon>Bacillati</taxon>
        <taxon>Actinomycetota</taxon>
        <taxon>Actinomycetes</taxon>
        <taxon>Geodermatophilales</taxon>
        <taxon>Geodermatophilaceae</taxon>
        <taxon>Geodermatophilus</taxon>
    </lineage>
</organism>
<protein>
    <submittedName>
        <fullName evidence="2">Glycosyl transferase family 2</fullName>
    </submittedName>
</protein>
<dbReference type="Gene3D" id="3.90.550.10">
    <property type="entry name" value="Spore Coat Polysaccharide Biosynthesis Protein SpsA, Chain A"/>
    <property type="match status" value="1"/>
</dbReference>
<dbReference type="EMBL" id="OBDO01000009">
    <property type="protein sequence ID" value="SNX98214.1"/>
    <property type="molecule type" value="Genomic_DNA"/>
</dbReference>
<dbReference type="Pfam" id="PF00535">
    <property type="entry name" value="Glycos_transf_2"/>
    <property type="match status" value="1"/>
</dbReference>
<dbReference type="SUPFAM" id="SSF53448">
    <property type="entry name" value="Nucleotide-diphospho-sugar transferases"/>
    <property type="match status" value="1"/>
</dbReference>
<dbReference type="InterPro" id="IPR029044">
    <property type="entry name" value="Nucleotide-diphossugar_trans"/>
</dbReference>